<accession>A0A168HNL6</accession>
<dbReference type="AlphaFoldDB" id="A0A168HNL6"/>
<keyword evidence="1" id="KW-0812">Transmembrane</keyword>
<feature type="domain" description="DUF4097" evidence="2">
    <location>
        <begin position="88"/>
        <end position="248"/>
    </location>
</feature>
<dbReference type="OrthoDB" id="2569356at2"/>
<dbReference type="InterPro" id="IPR025164">
    <property type="entry name" value="Toastrack_DUF4097"/>
</dbReference>
<dbReference type="Proteomes" id="UP000076967">
    <property type="component" value="Unassembled WGS sequence"/>
</dbReference>
<comment type="caution">
    <text evidence="3">The sequence shown here is derived from an EMBL/GenBank/DDBJ whole genome shotgun (WGS) entry which is preliminary data.</text>
</comment>
<sequence>MRNSRNILRFAFVLIIVAIIGNVAMYLMGNSAFNIAELKIKKSINVEQATGISILADSGTVNIVPVKGDEIQATLQGETTKKWIKDYHLNVKEVKGEINIEITQDSRLRLFDLYTNLQLTVGIPAAKMSQLQVKTDTANIKVDSVHVTEYRLSSDTGDIDVNVTDGLFDIKSDTGDVALALEQIKYEISVVTDTGDISIEAVQEPEALRTKLEADSGKINVTFPHYKDGYIGIGGPMVKLISDTGDINMGNKK</sequence>
<evidence type="ECO:0000259" key="2">
    <source>
        <dbReference type="Pfam" id="PF13349"/>
    </source>
</evidence>
<keyword evidence="4" id="KW-1185">Reference proteome</keyword>
<evidence type="ECO:0000313" key="4">
    <source>
        <dbReference type="Proteomes" id="UP000076967"/>
    </source>
</evidence>
<proteinExistence type="predicted"/>
<dbReference type="STRING" id="494026.PGLA_19950"/>
<organism evidence="3 4">
    <name type="scientific">Paenibacillus glacialis</name>
    <dbReference type="NCBI Taxonomy" id="494026"/>
    <lineage>
        <taxon>Bacteria</taxon>
        <taxon>Bacillati</taxon>
        <taxon>Bacillota</taxon>
        <taxon>Bacilli</taxon>
        <taxon>Bacillales</taxon>
        <taxon>Paenibacillaceae</taxon>
        <taxon>Paenibacillus</taxon>
    </lineage>
</organism>
<reference evidence="3 4" key="1">
    <citation type="submission" date="2016-03" db="EMBL/GenBank/DDBJ databases">
        <title>Draft genome sequence of Paenibacillus glacialis DSM 22343.</title>
        <authorList>
            <person name="Shin S.-K."/>
            <person name="Yi H."/>
        </authorList>
    </citation>
    <scope>NUCLEOTIDE SEQUENCE [LARGE SCALE GENOMIC DNA]</scope>
    <source>
        <strain evidence="3 4">DSM 22343</strain>
    </source>
</reference>
<evidence type="ECO:0000313" key="3">
    <source>
        <dbReference type="EMBL" id="OAB38372.1"/>
    </source>
</evidence>
<name>A0A168HNL6_9BACL</name>
<gene>
    <name evidence="3" type="ORF">PGLA_19950</name>
</gene>
<protein>
    <recommendedName>
        <fullName evidence="2">DUF4097 domain-containing protein</fullName>
    </recommendedName>
</protein>
<feature type="transmembrane region" description="Helical" evidence="1">
    <location>
        <begin position="7"/>
        <end position="28"/>
    </location>
</feature>
<evidence type="ECO:0000256" key="1">
    <source>
        <dbReference type="SAM" id="Phobius"/>
    </source>
</evidence>
<keyword evidence="1" id="KW-0472">Membrane</keyword>
<dbReference type="EMBL" id="LVJH01000048">
    <property type="protein sequence ID" value="OAB38372.1"/>
    <property type="molecule type" value="Genomic_DNA"/>
</dbReference>
<keyword evidence="1" id="KW-1133">Transmembrane helix</keyword>
<dbReference type="Pfam" id="PF13349">
    <property type="entry name" value="DUF4097"/>
    <property type="match status" value="1"/>
</dbReference>
<dbReference type="RefSeq" id="WP_068536217.1">
    <property type="nucleotide sequence ID" value="NZ_LVJH01000048.1"/>
</dbReference>